<comment type="caution">
    <text evidence="2">The sequence shown here is derived from an EMBL/GenBank/DDBJ whole genome shotgun (WGS) entry which is preliminary data.</text>
</comment>
<evidence type="ECO:0000313" key="2">
    <source>
        <dbReference type="EMBL" id="THD11539.1"/>
    </source>
</evidence>
<dbReference type="InterPro" id="IPR041705">
    <property type="entry name" value="PIN_Sll0205"/>
</dbReference>
<dbReference type="PANTHER" id="PTHR36173">
    <property type="entry name" value="RIBONUCLEASE VAPC16-RELATED"/>
    <property type="match status" value="1"/>
</dbReference>
<dbReference type="InterPro" id="IPR052919">
    <property type="entry name" value="TA_system_RNase"/>
</dbReference>
<accession>A0A4S3KR78</accession>
<dbReference type="AlphaFoldDB" id="A0A4S3KR78"/>
<dbReference type="PANTHER" id="PTHR36173:SF1">
    <property type="entry name" value="RIBONUCLEASE VAPC22"/>
    <property type="match status" value="1"/>
</dbReference>
<dbReference type="InterPro" id="IPR029060">
    <property type="entry name" value="PIN-like_dom_sf"/>
</dbReference>
<dbReference type="STRING" id="993689.GCA_002077135_01108"/>
<dbReference type="InterPro" id="IPR002716">
    <property type="entry name" value="PIN_dom"/>
</dbReference>
<evidence type="ECO:0000313" key="3">
    <source>
        <dbReference type="Proteomes" id="UP000307749"/>
    </source>
</evidence>
<dbReference type="RefSeq" id="WP_081126430.1">
    <property type="nucleotide sequence ID" value="NZ_LDOS01000001.1"/>
</dbReference>
<feature type="domain" description="PIN" evidence="1">
    <location>
        <begin position="5"/>
        <end position="128"/>
    </location>
</feature>
<name>A0A4S3KR78_9GAMM</name>
<dbReference type="CDD" id="cd09872">
    <property type="entry name" value="PIN_Sll0205-like"/>
    <property type="match status" value="1"/>
</dbReference>
<organism evidence="2 3">
    <name type="scientific">Metallibacterium scheffleri</name>
    <dbReference type="NCBI Taxonomy" id="993689"/>
    <lineage>
        <taxon>Bacteria</taxon>
        <taxon>Pseudomonadati</taxon>
        <taxon>Pseudomonadota</taxon>
        <taxon>Gammaproteobacteria</taxon>
        <taxon>Lysobacterales</taxon>
        <taxon>Rhodanobacteraceae</taxon>
        <taxon>Metallibacterium</taxon>
    </lineage>
</organism>
<keyword evidence="3" id="KW-1185">Reference proteome</keyword>
<dbReference type="OrthoDB" id="9798990at2"/>
<protein>
    <recommendedName>
        <fullName evidence="1">PIN domain-containing protein</fullName>
    </recommendedName>
</protein>
<gene>
    <name evidence="2" type="ORF">B1806_03160</name>
</gene>
<evidence type="ECO:0000259" key="1">
    <source>
        <dbReference type="Pfam" id="PF01850"/>
    </source>
</evidence>
<sequence>MSALLLDTHVWLWYAEGVARRLKPSVVNQIEDALLTNRLHVSAVSVWEIGLLVAKNRITLSAPVKDWVQHAATIPGLRLSPLDWQSALESTVLPGMPHADPADRLLVATARISGYTLVTRDQKILDYGKAGHINVLAA</sequence>
<dbReference type="Pfam" id="PF01850">
    <property type="entry name" value="PIN"/>
    <property type="match status" value="1"/>
</dbReference>
<proteinExistence type="predicted"/>
<reference evidence="2 3" key="1">
    <citation type="submission" date="2017-02" db="EMBL/GenBank/DDBJ databases">
        <title>Whole genome sequencing of Metallibacterium scheffleri DSM 24874 (T).</title>
        <authorList>
            <person name="Kumar S."/>
            <person name="Patil P."/>
            <person name="Patil P.B."/>
        </authorList>
    </citation>
    <scope>NUCLEOTIDE SEQUENCE [LARGE SCALE GENOMIC DNA]</scope>
    <source>
        <strain evidence="2 3">DSM 24874</strain>
    </source>
</reference>
<dbReference type="SUPFAM" id="SSF88723">
    <property type="entry name" value="PIN domain-like"/>
    <property type="match status" value="1"/>
</dbReference>
<dbReference type="Gene3D" id="3.40.50.1010">
    <property type="entry name" value="5'-nuclease"/>
    <property type="match status" value="1"/>
</dbReference>
<dbReference type="Proteomes" id="UP000307749">
    <property type="component" value="Unassembled WGS sequence"/>
</dbReference>
<dbReference type="EMBL" id="MWQO01000011">
    <property type="protein sequence ID" value="THD11539.1"/>
    <property type="molecule type" value="Genomic_DNA"/>
</dbReference>